<dbReference type="PANTHER" id="PTHR47186:SF18">
    <property type="entry name" value="RX N-TERMINAL DOMAIN-CONTAINING PROTEIN"/>
    <property type="match status" value="1"/>
</dbReference>
<sequence>MAFVGEAFLSAAVEVLLNRIISCEFQDFFHSKKLDFLPLRKLRITLLSLQAVLNDAEERQITNPAVKEWLDELTQAVFDAEDLLDEINTEALRCKLEANSLSQSTTDQTLLLSNCWSLTELPEDIGNLVNLQHLDNSGTRLNKMPKQIATLQNLQTLSTFVISKPQDGLMVGELKNFPRLQGKLSILKLQNVVDPSEAFQANLKNREQIDELALEWDCGTTEDTQTERLVLEQLQPPANLKKLTIKCYGGTSFPNWLGDPAFDNMVHLRISGCDHCWSLPPLGRLVSLKELYISDMKLVKTVDTEFYGSTSPSFQPFPSLVILSFEGMLGWEEWNMIGGTVIEFPSLSDLSLKNCPKLKGTLPTNCPYPIDFELSGCPLLFAMVCPELKESNLHSSIELQSTSNILNLTISGVTSPASLRDGLPTTLKYLTLRNCKKLEFLPHETLNNYTSLKELTIFNSCHSLTSFTLGCLPVLESLSISGCKNLKSISIAENSSPSLSLLQWLSIRSCPELDSFPAGGLLIPNLTTLAMSSCDKLNSLPVPINTLAPLQTLSIQNLPNLESFAQEGLPIRLRSFTVWSRGSFLTTTIGEWGLQKLTCLSSLRIGGDEILNAFMRMKMPLLPTSLVSLSICNSFGIKCLDGKWLQHLTSLEKLEIQCFRQLEFLPEEGLPSTLSVLTIWKCPSLEVSCSNGGKNWPKISHIPCIIINKEVII</sequence>
<dbReference type="Gene3D" id="3.80.10.10">
    <property type="entry name" value="Ribonuclease Inhibitor"/>
    <property type="match status" value="3"/>
</dbReference>
<proteinExistence type="predicted"/>
<evidence type="ECO:0000256" key="4">
    <source>
        <dbReference type="SAM" id="Coils"/>
    </source>
</evidence>
<dbReference type="InterPro" id="IPR056789">
    <property type="entry name" value="LRR_R13L1-DRL21"/>
</dbReference>
<keyword evidence="2" id="KW-0547">Nucleotide-binding</keyword>
<dbReference type="AlphaFoldDB" id="A0A4D6M4E7"/>
<evidence type="ECO:0000313" key="8">
    <source>
        <dbReference type="Proteomes" id="UP000501690"/>
    </source>
</evidence>
<evidence type="ECO:0000256" key="3">
    <source>
        <dbReference type="ARBA" id="ARBA00022821"/>
    </source>
</evidence>
<evidence type="ECO:0000313" key="7">
    <source>
        <dbReference type="EMBL" id="QCD95633.1"/>
    </source>
</evidence>
<evidence type="ECO:0000259" key="6">
    <source>
        <dbReference type="Pfam" id="PF25019"/>
    </source>
</evidence>
<keyword evidence="4" id="KW-0175">Coiled coil</keyword>
<keyword evidence="3" id="KW-0611">Plant defense</keyword>
<feature type="coiled-coil region" evidence="4">
    <location>
        <begin position="39"/>
        <end position="90"/>
    </location>
</feature>
<dbReference type="InterPro" id="IPR032675">
    <property type="entry name" value="LRR_dom_sf"/>
</dbReference>
<dbReference type="GO" id="GO:0006952">
    <property type="term" value="P:defense response"/>
    <property type="evidence" value="ECO:0007669"/>
    <property type="project" value="UniProtKB-KW"/>
</dbReference>
<dbReference type="PANTHER" id="PTHR47186">
    <property type="entry name" value="LEUCINE-RICH REPEAT-CONTAINING PROTEIN 57"/>
    <property type="match status" value="1"/>
</dbReference>
<dbReference type="GO" id="GO:0000166">
    <property type="term" value="F:nucleotide binding"/>
    <property type="evidence" value="ECO:0007669"/>
    <property type="project" value="UniProtKB-KW"/>
</dbReference>
<feature type="domain" description="R13L1/DRL21-like LRR repeat region" evidence="6">
    <location>
        <begin position="172"/>
        <end position="296"/>
    </location>
</feature>
<dbReference type="InterPro" id="IPR041118">
    <property type="entry name" value="Rx_N"/>
</dbReference>
<keyword evidence="1" id="KW-0677">Repeat</keyword>
<dbReference type="SUPFAM" id="SSF52058">
    <property type="entry name" value="L domain-like"/>
    <property type="match status" value="2"/>
</dbReference>
<name>A0A4D6M4E7_VIGUN</name>
<organism evidence="7 8">
    <name type="scientific">Vigna unguiculata</name>
    <name type="common">Cowpea</name>
    <dbReference type="NCBI Taxonomy" id="3917"/>
    <lineage>
        <taxon>Eukaryota</taxon>
        <taxon>Viridiplantae</taxon>
        <taxon>Streptophyta</taxon>
        <taxon>Embryophyta</taxon>
        <taxon>Tracheophyta</taxon>
        <taxon>Spermatophyta</taxon>
        <taxon>Magnoliopsida</taxon>
        <taxon>eudicotyledons</taxon>
        <taxon>Gunneridae</taxon>
        <taxon>Pentapetalae</taxon>
        <taxon>rosids</taxon>
        <taxon>fabids</taxon>
        <taxon>Fabales</taxon>
        <taxon>Fabaceae</taxon>
        <taxon>Papilionoideae</taxon>
        <taxon>50 kb inversion clade</taxon>
        <taxon>NPAAA clade</taxon>
        <taxon>indigoferoid/millettioid clade</taxon>
        <taxon>Phaseoleae</taxon>
        <taxon>Vigna</taxon>
    </lineage>
</organism>
<dbReference type="Proteomes" id="UP000501690">
    <property type="component" value="Linkage Group LG6"/>
</dbReference>
<dbReference type="Pfam" id="PF25019">
    <property type="entry name" value="LRR_R13L1-DRL21"/>
    <property type="match status" value="1"/>
</dbReference>
<keyword evidence="8" id="KW-1185">Reference proteome</keyword>
<reference evidence="7 8" key="1">
    <citation type="submission" date="2019-04" db="EMBL/GenBank/DDBJ databases">
        <title>An improved genome assembly and genetic linkage map for asparagus bean, Vigna unguiculata ssp. sesquipedialis.</title>
        <authorList>
            <person name="Xia Q."/>
            <person name="Zhang R."/>
            <person name="Dong Y."/>
        </authorList>
    </citation>
    <scope>NUCLEOTIDE SEQUENCE [LARGE SCALE GENOMIC DNA]</scope>
    <source>
        <tissue evidence="7">Leaf</tissue>
    </source>
</reference>
<evidence type="ECO:0000259" key="5">
    <source>
        <dbReference type="Pfam" id="PF18052"/>
    </source>
</evidence>
<gene>
    <name evidence="7" type="ORF">DEO72_LG6g327</name>
</gene>
<feature type="domain" description="Disease resistance N-terminal" evidence="5">
    <location>
        <begin position="39"/>
        <end position="101"/>
    </location>
</feature>
<evidence type="ECO:0000256" key="1">
    <source>
        <dbReference type="ARBA" id="ARBA00022737"/>
    </source>
</evidence>
<protein>
    <submittedName>
        <fullName evidence="7">Uncharacterized protein</fullName>
    </submittedName>
</protein>
<dbReference type="Pfam" id="PF18052">
    <property type="entry name" value="Rx_N"/>
    <property type="match status" value="1"/>
</dbReference>
<accession>A0A4D6M4E7</accession>
<evidence type="ECO:0000256" key="2">
    <source>
        <dbReference type="ARBA" id="ARBA00022741"/>
    </source>
</evidence>
<dbReference type="EMBL" id="CP039350">
    <property type="protein sequence ID" value="QCD95633.1"/>
    <property type="molecule type" value="Genomic_DNA"/>
</dbReference>